<feature type="region of interest" description="Disordered" evidence="1">
    <location>
        <begin position="41"/>
        <end position="91"/>
    </location>
</feature>
<name>A0A0C3FQ25_PILCF</name>
<evidence type="ECO:0000256" key="1">
    <source>
        <dbReference type="SAM" id="MobiDB-lite"/>
    </source>
</evidence>
<protein>
    <submittedName>
        <fullName evidence="2">Uncharacterized protein</fullName>
    </submittedName>
</protein>
<dbReference type="AlphaFoldDB" id="A0A0C3FQ25"/>
<evidence type="ECO:0000313" key="2">
    <source>
        <dbReference type="EMBL" id="KIM86220.1"/>
    </source>
</evidence>
<reference evidence="2 3" key="1">
    <citation type="submission" date="2014-04" db="EMBL/GenBank/DDBJ databases">
        <authorList>
            <consortium name="DOE Joint Genome Institute"/>
            <person name="Kuo A."/>
            <person name="Tarkka M."/>
            <person name="Buscot F."/>
            <person name="Kohler A."/>
            <person name="Nagy L.G."/>
            <person name="Floudas D."/>
            <person name="Copeland A."/>
            <person name="Barry K.W."/>
            <person name="Cichocki N."/>
            <person name="Veneault-Fourrey C."/>
            <person name="LaButti K."/>
            <person name="Lindquist E.A."/>
            <person name="Lipzen A."/>
            <person name="Lundell T."/>
            <person name="Morin E."/>
            <person name="Murat C."/>
            <person name="Sun H."/>
            <person name="Tunlid A."/>
            <person name="Henrissat B."/>
            <person name="Grigoriev I.V."/>
            <person name="Hibbett D.S."/>
            <person name="Martin F."/>
            <person name="Nordberg H.P."/>
            <person name="Cantor M.N."/>
            <person name="Hua S.X."/>
        </authorList>
    </citation>
    <scope>NUCLEOTIDE SEQUENCE [LARGE SCALE GENOMIC DNA]</scope>
    <source>
        <strain evidence="2 3">F 1598</strain>
    </source>
</reference>
<dbReference type="OrthoDB" id="2340858at2759"/>
<organism evidence="2 3">
    <name type="scientific">Piloderma croceum (strain F 1598)</name>
    <dbReference type="NCBI Taxonomy" id="765440"/>
    <lineage>
        <taxon>Eukaryota</taxon>
        <taxon>Fungi</taxon>
        <taxon>Dikarya</taxon>
        <taxon>Basidiomycota</taxon>
        <taxon>Agaricomycotina</taxon>
        <taxon>Agaricomycetes</taxon>
        <taxon>Agaricomycetidae</taxon>
        <taxon>Atheliales</taxon>
        <taxon>Atheliaceae</taxon>
        <taxon>Piloderma</taxon>
    </lineage>
</organism>
<dbReference type="InParanoid" id="A0A0C3FQ25"/>
<sequence>MSDSSSLASVVRVEFRTWRKIANGNLLALFHRRFWGKSMEEEEGEWQKTQTQTQTQTQIEGQPDEDEDRYQGKGRTINEDEDEAMDEDEFDDDDDVIPGCYPFSVGIENITVWIRADYIRVYEALQDYYEKATKQSGRTPSAVVTGQPGISKHFWIYYAARRRLAEKKPFIWFYAARYYLFVQEGVYGLPTDWRHADFRYIVWTLVDSDQSQAGVPEVVVPHGTRLFAIYVTSPAINRWSRLHKTTRPIVVTMNPWSRGSIVRVASLLLPEIDVTVIHEIFEELGPTPRLCIEYASDPEKLQHYKMELNRAISNITTEKLEELIRKSSALAIDAVSHKICLINRCDQKNMRSGPLVSPITDSIKSRLSNQFRNLQQAERIRLFKLLERVPGTRATAGIFYEPQAQYLLQQGRRLDLIPMVKLENGRKKRSGTGKRAPRPPWHSSHVYIRNTSLEISRQQALGQQFSVDIRPSKTLEYTDDGLESLEPNVFYIPEKTNQSALDSFILVDDILYIFQMTIGPIHDINRGLIDSADRYHFPSKDKWRSVFIIPPNLILMVPQPWKLALRGLLLYSAVVPAEMAESR</sequence>
<gene>
    <name evidence="2" type="ORF">PILCRDRAFT_816150</name>
</gene>
<evidence type="ECO:0000313" key="3">
    <source>
        <dbReference type="Proteomes" id="UP000054166"/>
    </source>
</evidence>
<keyword evidence="3" id="KW-1185">Reference proteome</keyword>
<dbReference type="Proteomes" id="UP000054166">
    <property type="component" value="Unassembled WGS sequence"/>
</dbReference>
<dbReference type="HOGENOM" id="CLU_024806_0_0_1"/>
<feature type="compositionally biased region" description="Acidic residues" evidence="1">
    <location>
        <begin position="79"/>
        <end position="91"/>
    </location>
</feature>
<accession>A0A0C3FQ25</accession>
<feature type="compositionally biased region" description="Low complexity" evidence="1">
    <location>
        <begin position="47"/>
        <end position="61"/>
    </location>
</feature>
<reference evidence="3" key="2">
    <citation type="submission" date="2015-01" db="EMBL/GenBank/DDBJ databases">
        <title>Evolutionary Origins and Diversification of the Mycorrhizal Mutualists.</title>
        <authorList>
            <consortium name="DOE Joint Genome Institute"/>
            <consortium name="Mycorrhizal Genomics Consortium"/>
            <person name="Kohler A."/>
            <person name="Kuo A."/>
            <person name="Nagy L.G."/>
            <person name="Floudas D."/>
            <person name="Copeland A."/>
            <person name="Barry K.W."/>
            <person name="Cichocki N."/>
            <person name="Veneault-Fourrey C."/>
            <person name="LaButti K."/>
            <person name="Lindquist E.A."/>
            <person name="Lipzen A."/>
            <person name="Lundell T."/>
            <person name="Morin E."/>
            <person name="Murat C."/>
            <person name="Riley R."/>
            <person name="Ohm R."/>
            <person name="Sun H."/>
            <person name="Tunlid A."/>
            <person name="Henrissat B."/>
            <person name="Grigoriev I.V."/>
            <person name="Hibbett D.S."/>
            <person name="Martin F."/>
        </authorList>
    </citation>
    <scope>NUCLEOTIDE SEQUENCE [LARGE SCALE GENOMIC DNA]</scope>
    <source>
        <strain evidence="3">F 1598</strain>
    </source>
</reference>
<dbReference type="EMBL" id="KN832982">
    <property type="protein sequence ID" value="KIM86220.1"/>
    <property type="molecule type" value="Genomic_DNA"/>
</dbReference>
<dbReference type="InterPro" id="IPR052980">
    <property type="entry name" value="Crinkler_effector"/>
</dbReference>
<dbReference type="PANTHER" id="PTHR33129">
    <property type="entry name" value="PROTEIN KINASE DOMAIN-CONTAINING PROTEIN-RELATED"/>
    <property type="match status" value="1"/>
</dbReference>
<proteinExistence type="predicted"/>